<accession>A0A814B8Q9</accession>
<reference evidence="1" key="1">
    <citation type="submission" date="2021-02" db="EMBL/GenBank/DDBJ databases">
        <authorList>
            <person name="Nowell W R."/>
        </authorList>
    </citation>
    <scope>NUCLEOTIDE SEQUENCE</scope>
</reference>
<dbReference type="AlphaFoldDB" id="A0A814B8Q9"/>
<evidence type="ECO:0000313" key="4">
    <source>
        <dbReference type="EMBL" id="CAF4140072.1"/>
    </source>
</evidence>
<evidence type="ECO:0000313" key="3">
    <source>
        <dbReference type="EMBL" id="CAF3703451.1"/>
    </source>
</evidence>
<dbReference type="EMBL" id="CAJOBC010001873">
    <property type="protein sequence ID" value="CAF3703451.1"/>
    <property type="molecule type" value="Genomic_DNA"/>
</dbReference>
<sequence length="80" mass="9324">MKELESKHLVEQDGRRVLLKRSLANGNKNDKYIFENPQLLKQDSDLESALKEIAREYQGLQIQTNKHINRRGLEDNGLYA</sequence>
<dbReference type="EMBL" id="CAJOBA010042812">
    <property type="protein sequence ID" value="CAF4140072.1"/>
    <property type="molecule type" value="Genomic_DNA"/>
</dbReference>
<dbReference type="Gene3D" id="1.20.5.390">
    <property type="entry name" value="L1 transposable element, trimerization domain"/>
    <property type="match status" value="1"/>
</dbReference>
<name>A0A814B8Q9_9BILA</name>
<protein>
    <submittedName>
        <fullName evidence="1">Uncharacterized protein</fullName>
    </submittedName>
</protein>
<dbReference type="OrthoDB" id="79871at2759"/>
<dbReference type="Proteomes" id="UP000681722">
    <property type="component" value="Unassembled WGS sequence"/>
</dbReference>
<dbReference type="SUPFAM" id="SSF69979">
    <property type="entry name" value="Eea1 homodimerisation domain"/>
    <property type="match status" value="1"/>
</dbReference>
<evidence type="ECO:0000313" key="2">
    <source>
        <dbReference type="EMBL" id="CAF1328683.1"/>
    </source>
</evidence>
<gene>
    <name evidence="1" type="ORF">GPM918_LOCUS9845</name>
    <name evidence="2" type="ORF">OVA965_LOCUS29779</name>
    <name evidence="3" type="ORF">SRO942_LOCUS9846</name>
    <name evidence="4" type="ORF">TMI583_LOCUS30566</name>
</gene>
<evidence type="ECO:0000313" key="5">
    <source>
        <dbReference type="Proteomes" id="UP000663829"/>
    </source>
</evidence>
<evidence type="ECO:0000313" key="1">
    <source>
        <dbReference type="EMBL" id="CAF0924577.1"/>
    </source>
</evidence>
<organism evidence="1 5">
    <name type="scientific">Didymodactylos carnosus</name>
    <dbReference type="NCBI Taxonomy" id="1234261"/>
    <lineage>
        <taxon>Eukaryota</taxon>
        <taxon>Metazoa</taxon>
        <taxon>Spiralia</taxon>
        <taxon>Gnathifera</taxon>
        <taxon>Rotifera</taxon>
        <taxon>Eurotatoria</taxon>
        <taxon>Bdelloidea</taxon>
        <taxon>Philodinida</taxon>
        <taxon>Philodinidae</taxon>
        <taxon>Didymodactylos</taxon>
    </lineage>
</organism>
<dbReference type="Proteomes" id="UP000682733">
    <property type="component" value="Unassembled WGS sequence"/>
</dbReference>
<comment type="caution">
    <text evidence="1">The sequence shown here is derived from an EMBL/GenBank/DDBJ whole genome shotgun (WGS) entry which is preliminary data.</text>
</comment>
<dbReference type="EMBL" id="CAJNOK010021196">
    <property type="protein sequence ID" value="CAF1328683.1"/>
    <property type="molecule type" value="Genomic_DNA"/>
</dbReference>
<keyword evidence="5" id="KW-1185">Reference proteome</keyword>
<dbReference type="Proteomes" id="UP000663829">
    <property type="component" value="Unassembled WGS sequence"/>
</dbReference>
<dbReference type="EMBL" id="CAJNOQ010001873">
    <property type="protein sequence ID" value="CAF0924577.1"/>
    <property type="molecule type" value="Genomic_DNA"/>
</dbReference>
<proteinExistence type="predicted"/>
<dbReference type="Proteomes" id="UP000677228">
    <property type="component" value="Unassembled WGS sequence"/>
</dbReference>